<feature type="non-terminal residue" evidence="2">
    <location>
        <position position="1"/>
    </location>
</feature>
<comment type="caution">
    <text evidence="2">The sequence shown here is derived from an EMBL/GenBank/DDBJ whole genome shotgun (WGS) entry which is preliminary data.</text>
</comment>
<dbReference type="AlphaFoldDB" id="A0AAD7M395"/>
<name>A0AAD7M395_QUISA</name>
<gene>
    <name evidence="2" type="ORF">O6P43_013187</name>
</gene>
<reference evidence="2" key="1">
    <citation type="journal article" date="2023" name="Science">
        <title>Elucidation of the pathway for biosynthesis of saponin adjuvants from the soapbark tree.</title>
        <authorList>
            <person name="Reed J."/>
            <person name="Orme A."/>
            <person name="El-Demerdash A."/>
            <person name="Owen C."/>
            <person name="Martin L.B.B."/>
            <person name="Misra R.C."/>
            <person name="Kikuchi S."/>
            <person name="Rejzek M."/>
            <person name="Martin A.C."/>
            <person name="Harkess A."/>
            <person name="Leebens-Mack J."/>
            <person name="Louveau T."/>
            <person name="Stephenson M.J."/>
            <person name="Osbourn A."/>
        </authorList>
    </citation>
    <scope>NUCLEOTIDE SEQUENCE</scope>
    <source>
        <strain evidence="2">S10</strain>
    </source>
</reference>
<evidence type="ECO:0000313" key="2">
    <source>
        <dbReference type="EMBL" id="KAJ7969188.1"/>
    </source>
</evidence>
<protein>
    <submittedName>
        <fullName evidence="2">Retrovirus-related Pol polyprotein</fullName>
    </submittedName>
</protein>
<dbReference type="KEGG" id="qsa:O6P43_013187"/>
<dbReference type="Gene3D" id="3.10.10.10">
    <property type="entry name" value="HIV Type 1 Reverse Transcriptase, subunit A, domain 1"/>
    <property type="match status" value="1"/>
</dbReference>
<dbReference type="SUPFAM" id="SSF56672">
    <property type="entry name" value="DNA/RNA polymerases"/>
    <property type="match status" value="1"/>
</dbReference>
<dbReference type="PANTHER" id="PTHR24559">
    <property type="entry name" value="TRANSPOSON TY3-I GAG-POL POLYPROTEIN"/>
    <property type="match status" value="1"/>
</dbReference>
<evidence type="ECO:0000313" key="3">
    <source>
        <dbReference type="Proteomes" id="UP001163823"/>
    </source>
</evidence>
<accession>A0AAD7M395</accession>
<dbReference type="Proteomes" id="UP001163823">
    <property type="component" value="Chromosome 5"/>
</dbReference>
<dbReference type="InterPro" id="IPR053134">
    <property type="entry name" value="RNA-dir_DNA_polymerase"/>
</dbReference>
<keyword evidence="3" id="KW-1185">Reference proteome</keyword>
<dbReference type="Pfam" id="PF00078">
    <property type="entry name" value="RVT_1"/>
    <property type="match status" value="1"/>
</dbReference>
<dbReference type="InterPro" id="IPR000477">
    <property type="entry name" value="RT_dom"/>
</dbReference>
<evidence type="ECO:0000259" key="1">
    <source>
        <dbReference type="Pfam" id="PF00078"/>
    </source>
</evidence>
<dbReference type="PANTHER" id="PTHR24559:SF430">
    <property type="entry name" value="RNA-DIRECTED DNA POLYMERASE"/>
    <property type="match status" value="1"/>
</dbReference>
<organism evidence="2 3">
    <name type="scientific">Quillaja saponaria</name>
    <name type="common">Soap bark tree</name>
    <dbReference type="NCBI Taxonomy" id="32244"/>
    <lineage>
        <taxon>Eukaryota</taxon>
        <taxon>Viridiplantae</taxon>
        <taxon>Streptophyta</taxon>
        <taxon>Embryophyta</taxon>
        <taxon>Tracheophyta</taxon>
        <taxon>Spermatophyta</taxon>
        <taxon>Magnoliopsida</taxon>
        <taxon>eudicotyledons</taxon>
        <taxon>Gunneridae</taxon>
        <taxon>Pentapetalae</taxon>
        <taxon>rosids</taxon>
        <taxon>fabids</taxon>
        <taxon>Fabales</taxon>
        <taxon>Quillajaceae</taxon>
        <taxon>Quillaja</taxon>
    </lineage>
</organism>
<dbReference type="CDD" id="cd01647">
    <property type="entry name" value="RT_LTR"/>
    <property type="match status" value="1"/>
</dbReference>
<dbReference type="EMBL" id="JARAOO010000005">
    <property type="protein sequence ID" value="KAJ7969188.1"/>
    <property type="molecule type" value="Genomic_DNA"/>
</dbReference>
<dbReference type="InterPro" id="IPR043502">
    <property type="entry name" value="DNA/RNA_pol_sf"/>
</dbReference>
<proteinExistence type="predicted"/>
<sequence>PLAYNVILGQLFLNAARAIPSSWHVCLKFLTAQGVGTLRRNQRVAWQCYFASLRTKSAEVLHMDNIRDARPDKQMDIRRRPDSVDKFESVNLFEGNLEKTVLVGTELEQGVREALIALLRKNASAFAWSAKDMPGIDPSIMHHRLSVKADSRPIRQMKRNFALDRQEAIQEEVSKLLEEDFIKEVYYPDWLANVVMVRKESGKWRMCVDFTNLNEACPKDSFPLPRIDRLVNSSSGNELLSFMDTYAGYNQIKLAEEDEEKTSFITETRI</sequence>
<dbReference type="InterPro" id="IPR043128">
    <property type="entry name" value="Rev_trsase/Diguanyl_cyclase"/>
</dbReference>
<feature type="domain" description="Reverse transcriptase" evidence="1">
    <location>
        <begin position="197"/>
        <end position="268"/>
    </location>
</feature>
<dbReference type="Gene3D" id="3.30.70.270">
    <property type="match status" value="1"/>
</dbReference>